<evidence type="ECO:0000313" key="1">
    <source>
        <dbReference type="EMBL" id="KAK4028697.1"/>
    </source>
</evidence>
<name>A0ABR0AUS0_9CRUS</name>
<comment type="caution">
    <text evidence="1">The sequence shown here is derived from an EMBL/GenBank/DDBJ whole genome shotgun (WGS) entry which is preliminary data.</text>
</comment>
<evidence type="ECO:0000313" key="2">
    <source>
        <dbReference type="Proteomes" id="UP001234178"/>
    </source>
</evidence>
<gene>
    <name evidence="1" type="ORF">OUZ56_021701</name>
</gene>
<organism evidence="1 2">
    <name type="scientific">Daphnia magna</name>
    <dbReference type="NCBI Taxonomy" id="35525"/>
    <lineage>
        <taxon>Eukaryota</taxon>
        <taxon>Metazoa</taxon>
        <taxon>Ecdysozoa</taxon>
        <taxon>Arthropoda</taxon>
        <taxon>Crustacea</taxon>
        <taxon>Branchiopoda</taxon>
        <taxon>Diplostraca</taxon>
        <taxon>Cladocera</taxon>
        <taxon>Anomopoda</taxon>
        <taxon>Daphniidae</taxon>
        <taxon>Daphnia</taxon>
    </lineage>
</organism>
<protein>
    <recommendedName>
        <fullName evidence="3">GMP synthase</fullName>
    </recommendedName>
</protein>
<evidence type="ECO:0008006" key="3">
    <source>
        <dbReference type="Google" id="ProtNLM"/>
    </source>
</evidence>
<keyword evidence="2" id="KW-1185">Reference proteome</keyword>
<proteinExistence type="predicted"/>
<reference evidence="1 2" key="1">
    <citation type="journal article" date="2023" name="Nucleic Acids Res.">
        <title>The hologenome of Daphnia magna reveals possible DNA methylation and microbiome-mediated evolution of the host genome.</title>
        <authorList>
            <person name="Chaturvedi A."/>
            <person name="Li X."/>
            <person name="Dhandapani V."/>
            <person name="Marshall H."/>
            <person name="Kissane S."/>
            <person name="Cuenca-Cambronero M."/>
            <person name="Asole G."/>
            <person name="Calvet F."/>
            <person name="Ruiz-Romero M."/>
            <person name="Marangio P."/>
            <person name="Guigo R."/>
            <person name="Rago D."/>
            <person name="Mirbahai L."/>
            <person name="Eastwood N."/>
            <person name="Colbourne J.K."/>
            <person name="Zhou J."/>
            <person name="Mallon E."/>
            <person name="Orsini L."/>
        </authorList>
    </citation>
    <scope>NUCLEOTIDE SEQUENCE [LARGE SCALE GENOMIC DNA]</scope>
    <source>
        <strain evidence="1">LRV0_1</strain>
    </source>
</reference>
<dbReference type="EMBL" id="JAOYFB010000039">
    <property type="protein sequence ID" value="KAK4028697.1"/>
    <property type="molecule type" value="Genomic_DNA"/>
</dbReference>
<dbReference type="Proteomes" id="UP001234178">
    <property type="component" value="Unassembled WGS sequence"/>
</dbReference>
<sequence length="92" mass="10240">MELDVFTFCSRQMDVVEETGGLIREPIITILGLQTLLQLLGRTILDTVPGSKILKSSNENIVTWSMTTLCDPADIQYNGRMTSEFPSYIVAV</sequence>
<accession>A0ABR0AUS0</accession>